<proteinExistence type="predicted"/>
<dbReference type="RefSeq" id="WP_262096689.1">
    <property type="nucleotide sequence ID" value="NZ_JAOEGN010000013.1"/>
</dbReference>
<dbReference type="Gene3D" id="3.40.50.150">
    <property type="entry name" value="Vaccinia Virus protein VP39"/>
    <property type="match status" value="1"/>
</dbReference>
<dbReference type="GO" id="GO:0032259">
    <property type="term" value="P:methylation"/>
    <property type="evidence" value="ECO:0007669"/>
    <property type="project" value="UniProtKB-KW"/>
</dbReference>
<dbReference type="PANTHER" id="PTHR10509">
    <property type="entry name" value="O-METHYLTRANSFERASE-RELATED"/>
    <property type="match status" value="1"/>
</dbReference>
<dbReference type="PANTHER" id="PTHR10509:SF14">
    <property type="entry name" value="CAFFEOYL-COA O-METHYLTRANSFERASE 3-RELATED"/>
    <property type="match status" value="1"/>
</dbReference>
<evidence type="ECO:0000313" key="5">
    <source>
        <dbReference type="Proteomes" id="UP001209076"/>
    </source>
</evidence>
<dbReference type="Pfam" id="PF01596">
    <property type="entry name" value="Methyltransf_3"/>
    <property type="match status" value="1"/>
</dbReference>
<sequence>MTNLTKINELKLKAQSLKVPILSDDGLLFLIKTLNENNVKSVLEIGSAVGYSAIALALHTGAKVTTIEREEDLVQMAKKHIQENNLEDTITLIHADALDVELDKNLKFDAIFIDAAKAQYEKFFNKYEPYLSDFGIIITDNLNFHNVDIETVSRGTRNLVKRLEAFKTFLQTHPTYESELFDIGDGMSISKRIKP</sequence>
<dbReference type="PROSITE" id="PS51682">
    <property type="entry name" value="SAM_OMT_I"/>
    <property type="match status" value="1"/>
</dbReference>
<organism evidence="4 5">
    <name type="scientific">Paracholeplasma vituli</name>
    <dbReference type="NCBI Taxonomy" id="69473"/>
    <lineage>
        <taxon>Bacteria</taxon>
        <taxon>Bacillati</taxon>
        <taxon>Mycoplasmatota</taxon>
        <taxon>Mollicutes</taxon>
        <taxon>Acholeplasmatales</taxon>
        <taxon>Acholeplasmataceae</taxon>
        <taxon>Paracholeplasma</taxon>
    </lineage>
</organism>
<dbReference type="InterPro" id="IPR050362">
    <property type="entry name" value="Cation-dep_OMT"/>
</dbReference>
<dbReference type="InterPro" id="IPR029063">
    <property type="entry name" value="SAM-dependent_MTases_sf"/>
</dbReference>
<accession>A0ABT2Q082</accession>
<keyword evidence="3" id="KW-0949">S-adenosyl-L-methionine</keyword>
<evidence type="ECO:0000256" key="2">
    <source>
        <dbReference type="ARBA" id="ARBA00022679"/>
    </source>
</evidence>
<dbReference type="EMBL" id="JAOEGN010000013">
    <property type="protein sequence ID" value="MCU0105382.1"/>
    <property type="molecule type" value="Genomic_DNA"/>
</dbReference>
<dbReference type="InterPro" id="IPR002935">
    <property type="entry name" value="SAM_O-MeTrfase"/>
</dbReference>
<keyword evidence="5" id="KW-1185">Reference proteome</keyword>
<dbReference type="Proteomes" id="UP001209076">
    <property type="component" value="Unassembled WGS sequence"/>
</dbReference>
<evidence type="ECO:0000313" key="4">
    <source>
        <dbReference type="EMBL" id="MCU0105382.1"/>
    </source>
</evidence>
<protein>
    <submittedName>
        <fullName evidence="4">Methyltransferase domain-containing protein</fullName>
    </submittedName>
</protein>
<comment type="caution">
    <text evidence="4">The sequence shown here is derived from an EMBL/GenBank/DDBJ whole genome shotgun (WGS) entry which is preliminary data.</text>
</comment>
<evidence type="ECO:0000256" key="3">
    <source>
        <dbReference type="ARBA" id="ARBA00022691"/>
    </source>
</evidence>
<dbReference type="SUPFAM" id="SSF53335">
    <property type="entry name" value="S-adenosyl-L-methionine-dependent methyltransferases"/>
    <property type="match status" value="1"/>
</dbReference>
<evidence type="ECO:0000256" key="1">
    <source>
        <dbReference type="ARBA" id="ARBA00022603"/>
    </source>
</evidence>
<gene>
    <name evidence="4" type="ORF">N7603_06905</name>
</gene>
<name>A0ABT2Q082_9MOLU</name>
<keyword evidence="1 4" id="KW-0489">Methyltransferase</keyword>
<reference evidence="5" key="1">
    <citation type="submission" date="2023-07" db="EMBL/GenBank/DDBJ databases">
        <title>Novel Mycoplasma species identified in domestic and wild animals.</title>
        <authorList>
            <person name="Volokhov D.V."/>
            <person name="Furtak V.A."/>
            <person name="Zagorodnyaya T.A."/>
        </authorList>
    </citation>
    <scope>NUCLEOTIDE SEQUENCE [LARGE SCALE GENOMIC DNA]</scope>
    <source>
        <strain evidence="5">92-19</strain>
    </source>
</reference>
<keyword evidence="2" id="KW-0808">Transferase</keyword>
<dbReference type="CDD" id="cd02440">
    <property type="entry name" value="AdoMet_MTases"/>
    <property type="match status" value="1"/>
</dbReference>
<dbReference type="GO" id="GO:0008168">
    <property type="term" value="F:methyltransferase activity"/>
    <property type="evidence" value="ECO:0007669"/>
    <property type="project" value="UniProtKB-KW"/>
</dbReference>